<dbReference type="GO" id="GO:0005789">
    <property type="term" value="C:endoplasmic reticulum membrane"/>
    <property type="evidence" value="ECO:0007669"/>
    <property type="project" value="InterPro"/>
</dbReference>
<evidence type="ECO:0000313" key="2">
    <source>
        <dbReference type="EMBL" id="TFK35793.1"/>
    </source>
</evidence>
<dbReference type="AlphaFoldDB" id="A0A5C3LTS6"/>
<dbReference type="STRING" id="68775.A0A5C3LTS6"/>
<protein>
    <submittedName>
        <fullName evidence="2">N-glycosylation protein-domain-containing protein</fullName>
    </submittedName>
</protein>
<organism evidence="2 3">
    <name type="scientific">Crucibulum laeve</name>
    <dbReference type="NCBI Taxonomy" id="68775"/>
    <lineage>
        <taxon>Eukaryota</taxon>
        <taxon>Fungi</taxon>
        <taxon>Dikarya</taxon>
        <taxon>Basidiomycota</taxon>
        <taxon>Agaricomycotina</taxon>
        <taxon>Agaricomycetes</taxon>
        <taxon>Agaricomycetidae</taxon>
        <taxon>Agaricales</taxon>
        <taxon>Agaricineae</taxon>
        <taxon>Nidulariaceae</taxon>
        <taxon>Crucibulum</taxon>
    </lineage>
</organism>
<reference evidence="2 3" key="1">
    <citation type="journal article" date="2019" name="Nat. Ecol. Evol.">
        <title>Megaphylogeny resolves global patterns of mushroom evolution.</title>
        <authorList>
            <person name="Varga T."/>
            <person name="Krizsan K."/>
            <person name="Foldi C."/>
            <person name="Dima B."/>
            <person name="Sanchez-Garcia M."/>
            <person name="Sanchez-Ramirez S."/>
            <person name="Szollosi G.J."/>
            <person name="Szarkandi J.G."/>
            <person name="Papp V."/>
            <person name="Albert L."/>
            <person name="Andreopoulos W."/>
            <person name="Angelini C."/>
            <person name="Antonin V."/>
            <person name="Barry K.W."/>
            <person name="Bougher N.L."/>
            <person name="Buchanan P."/>
            <person name="Buyck B."/>
            <person name="Bense V."/>
            <person name="Catcheside P."/>
            <person name="Chovatia M."/>
            <person name="Cooper J."/>
            <person name="Damon W."/>
            <person name="Desjardin D."/>
            <person name="Finy P."/>
            <person name="Geml J."/>
            <person name="Haridas S."/>
            <person name="Hughes K."/>
            <person name="Justo A."/>
            <person name="Karasinski D."/>
            <person name="Kautmanova I."/>
            <person name="Kiss B."/>
            <person name="Kocsube S."/>
            <person name="Kotiranta H."/>
            <person name="LaButti K.M."/>
            <person name="Lechner B.E."/>
            <person name="Liimatainen K."/>
            <person name="Lipzen A."/>
            <person name="Lukacs Z."/>
            <person name="Mihaltcheva S."/>
            <person name="Morgado L.N."/>
            <person name="Niskanen T."/>
            <person name="Noordeloos M.E."/>
            <person name="Ohm R.A."/>
            <person name="Ortiz-Santana B."/>
            <person name="Ovrebo C."/>
            <person name="Racz N."/>
            <person name="Riley R."/>
            <person name="Savchenko A."/>
            <person name="Shiryaev A."/>
            <person name="Soop K."/>
            <person name="Spirin V."/>
            <person name="Szebenyi C."/>
            <person name="Tomsovsky M."/>
            <person name="Tulloss R.E."/>
            <person name="Uehling J."/>
            <person name="Grigoriev I.V."/>
            <person name="Vagvolgyi C."/>
            <person name="Papp T."/>
            <person name="Martin F.M."/>
            <person name="Miettinen O."/>
            <person name="Hibbett D.S."/>
            <person name="Nagy L.G."/>
        </authorList>
    </citation>
    <scope>NUCLEOTIDE SEQUENCE [LARGE SCALE GENOMIC DNA]</scope>
    <source>
        <strain evidence="2 3">CBS 166.37</strain>
    </source>
</reference>
<dbReference type="PANTHER" id="PTHR28147:SF1">
    <property type="entry name" value="N-GLYCOSYLATION PROTEIN EOS1"/>
    <property type="match status" value="1"/>
</dbReference>
<feature type="non-terminal residue" evidence="2">
    <location>
        <position position="1"/>
    </location>
</feature>
<dbReference type="InterPro" id="IPR021100">
    <property type="entry name" value="N-glycosylation_EOS1"/>
</dbReference>
<evidence type="ECO:0000256" key="1">
    <source>
        <dbReference type="SAM" id="MobiDB-lite"/>
    </source>
</evidence>
<dbReference type="GO" id="GO:0034599">
    <property type="term" value="P:cellular response to oxidative stress"/>
    <property type="evidence" value="ECO:0007669"/>
    <property type="project" value="InterPro"/>
</dbReference>
<accession>A0A5C3LTS6</accession>
<evidence type="ECO:0000313" key="3">
    <source>
        <dbReference type="Proteomes" id="UP000308652"/>
    </source>
</evidence>
<dbReference type="Pfam" id="PF12326">
    <property type="entry name" value="EOS1"/>
    <property type="match status" value="1"/>
</dbReference>
<dbReference type="Proteomes" id="UP000308652">
    <property type="component" value="Unassembled WGS sequence"/>
</dbReference>
<sequence length="240" mass="27278">PICTTPGSVCAGETETETDEPSNHLPTARLPPPSSPLIPLTPLESKLTPFLFEFSRLLSIFPAIVGTLWNLWFLFYPPIRIEGASGRRPPERIDYFVAVLWVRYQCLALTTGLLTRWRLYYPPLSTLVRLLALQGICWPATQLGLTLFEHEKRPVVCWAVIGTTTCISRAVQIWVTSNLWWDRRERSESGAGEHAAPHDAWGGRRWDWREVSVKCVMPVAGVYFVMAWVEQVRRELAEGC</sequence>
<name>A0A5C3LTS6_9AGAR</name>
<dbReference type="EMBL" id="ML213618">
    <property type="protein sequence ID" value="TFK35793.1"/>
    <property type="molecule type" value="Genomic_DNA"/>
</dbReference>
<proteinExistence type="predicted"/>
<dbReference type="GO" id="GO:0006487">
    <property type="term" value="P:protein N-linked glycosylation"/>
    <property type="evidence" value="ECO:0007669"/>
    <property type="project" value="TreeGrafter"/>
</dbReference>
<dbReference type="OrthoDB" id="2139606at2759"/>
<dbReference type="PANTHER" id="PTHR28147">
    <property type="entry name" value="N-GLYCOSYLATION PROTEIN EOS1"/>
    <property type="match status" value="1"/>
</dbReference>
<keyword evidence="3" id="KW-1185">Reference proteome</keyword>
<gene>
    <name evidence="2" type="ORF">BDQ12DRAFT_610966</name>
</gene>
<feature type="region of interest" description="Disordered" evidence="1">
    <location>
        <begin position="1"/>
        <end position="33"/>
    </location>
</feature>